<accession>A0ACB7ZM29</accession>
<evidence type="ECO:0000313" key="2">
    <source>
        <dbReference type="Proteomes" id="UP000828048"/>
    </source>
</evidence>
<dbReference type="EMBL" id="CM037159">
    <property type="protein sequence ID" value="KAH7866691.1"/>
    <property type="molecule type" value="Genomic_DNA"/>
</dbReference>
<gene>
    <name evidence="1" type="ORF">Vadar_023652</name>
</gene>
<protein>
    <submittedName>
        <fullName evidence="1">Uncharacterized protein</fullName>
    </submittedName>
</protein>
<comment type="caution">
    <text evidence="1">The sequence shown here is derived from an EMBL/GenBank/DDBJ whole genome shotgun (WGS) entry which is preliminary data.</text>
</comment>
<dbReference type="Proteomes" id="UP000828048">
    <property type="component" value="Chromosome 9"/>
</dbReference>
<organism evidence="1 2">
    <name type="scientific">Vaccinium darrowii</name>
    <dbReference type="NCBI Taxonomy" id="229202"/>
    <lineage>
        <taxon>Eukaryota</taxon>
        <taxon>Viridiplantae</taxon>
        <taxon>Streptophyta</taxon>
        <taxon>Embryophyta</taxon>
        <taxon>Tracheophyta</taxon>
        <taxon>Spermatophyta</taxon>
        <taxon>Magnoliopsida</taxon>
        <taxon>eudicotyledons</taxon>
        <taxon>Gunneridae</taxon>
        <taxon>Pentapetalae</taxon>
        <taxon>asterids</taxon>
        <taxon>Ericales</taxon>
        <taxon>Ericaceae</taxon>
        <taxon>Vaccinioideae</taxon>
        <taxon>Vaccinieae</taxon>
        <taxon>Vaccinium</taxon>
    </lineage>
</organism>
<reference evidence="1 2" key="1">
    <citation type="journal article" date="2021" name="Hortic Res">
        <title>High-quality reference genome and annotation aids understanding of berry development for evergreen blueberry (Vaccinium darrowii).</title>
        <authorList>
            <person name="Yu J."/>
            <person name="Hulse-Kemp A.M."/>
            <person name="Babiker E."/>
            <person name="Staton M."/>
        </authorList>
    </citation>
    <scope>NUCLEOTIDE SEQUENCE [LARGE SCALE GENOMIC DNA]</scope>
    <source>
        <strain evidence="2">cv. NJ 8807/NJ 8810</strain>
        <tissue evidence="1">Young leaf</tissue>
    </source>
</reference>
<proteinExistence type="predicted"/>
<sequence>MAGSEAKERKILVAIDEGEESTNALSWCLKNIVAENYKDTLILLYCKPPPPLYPAMDGTWNALNARRSKDDNFAPLTLSVWSAKLERQA</sequence>
<name>A0ACB7ZM29_9ERIC</name>
<evidence type="ECO:0000313" key="1">
    <source>
        <dbReference type="EMBL" id="KAH7866691.1"/>
    </source>
</evidence>
<keyword evidence="2" id="KW-1185">Reference proteome</keyword>